<dbReference type="Gene3D" id="3.10.310.10">
    <property type="entry name" value="Diaminopimelate Epimerase, Chain A, domain 1"/>
    <property type="match status" value="2"/>
</dbReference>
<dbReference type="Pfam" id="PF04303">
    <property type="entry name" value="PrpF"/>
    <property type="match status" value="1"/>
</dbReference>
<protein>
    <submittedName>
        <fullName evidence="4">4-oxalomesaconate tautomerase</fullName>
        <ecNumber evidence="4">5.3.2.8</ecNumber>
    </submittedName>
</protein>
<keyword evidence="2 4" id="KW-0413">Isomerase</keyword>
<feature type="region of interest" description="Disordered" evidence="3">
    <location>
        <begin position="360"/>
        <end position="413"/>
    </location>
</feature>
<dbReference type="GO" id="GO:0016853">
    <property type="term" value="F:isomerase activity"/>
    <property type="evidence" value="ECO:0007669"/>
    <property type="project" value="UniProtKB-KW"/>
</dbReference>
<organism evidence="4 5">
    <name type="scientific">Streptomyces griseosporeus</name>
    <dbReference type="NCBI Taxonomy" id="1910"/>
    <lineage>
        <taxon>Bacteria</taxon>
        <taxon>Bacillati</taxon>
        <taxon>Actinomycetota</taxon>
        <taxon>Actinomycetes</taxon>
        <taxon>Kitasatosporales</taxon>
        <taxon>Streptomycetaceae</taxon>
        <taxon>Streptomyces</taxon>
    </lineage>
</organism>
<keyword evidence="5" id="KW-1185">Reference proteome</keyword>
<feature type="compositionally biased region" description="Pro residues" evidence="3">
    <location>
        <begin position="384"/>
        <end position="413"/>
    </location>
</feature>
<sequence length="413" mass="42540">MSRQPPGAPARGGAGGVPCLVMRGGTSKGAYFLAADLPADPAERDALLLRIMGSPDERQIDGLGGAHPLTSKVAVVSPSADPRADVDYLFLQVAVDRPEVSDRQNCGNILAGVGPFAVERGLVPAAPGRTSVRIRMVNTGGLATATFPTPDGRVEYGGDAEISGVPGSAAPVVIEFPPGDGPLLPTGSVRDMIDGVEVTCVDNGMPTVLIAATSLDVTGYETPRDLEEDLALADRLRGIRLKAGRLMGLGDVTDTTVPKLTLLAPPRHGGAVTTRTFIPVRCHPSIGVLGAASVAAGLRIEGGVGEGIARLPERGDRVRVEHPTGFLDIDTSLGTIGDGRPRARRTAVVRTARKILDGTVFPRPADPALRSQLASPSQQTPLSPSAPPSPPAPPSQPAAPSEPHPAQPPGGHR</sequence>
<reference evidence="4 5" key="1">
    <citation type="submission" date="2024-06" db="EMBL/GenBank/DDBJ databases">
        <title>The Natural Products Discovery Center: Release of the First 8490 Sequenced Strains for Exploring Actinobacteria Biosynthetic Diversity.</title>
        <authorList>
            <person name="Kalkreuter E."/>
            <person name="Kautsar S.A."/>
            <person name="Yang D."/>
            <person name="Bader C.D."/>
            <person name="Teijaro C.N."/>
            <person name="Fluegel L."/>
            <person name="Davis C.M."/>
            <person name="Simpson J.R."/>
            <person name="Lauterbach L."/>
            <person name="Steele A.D."/>
            <person name="Gui C."/>
            <person name="Meng S."/>
            <person name="Li G."/>
            <person name="Viehrig K."/>
            <person name="Ye F."/>
            <person name="Su P."/>
            <person name="Kiefer A.F."/>
            <person name="Nichols A."/>
            <person name="Cepeda A.J."/>
            <person name="Yan W."/>
            <person name="Fan B."/>
            <person name="Jiang Y."/>
            <person name="Adhikari A."/>
            <person name="Zheng C.-J."/>
            <person name="Schuster L."/>
            <person name="Cowan T.M."/>
            <person name="Smanski M.J."/>
            <person name="Chevrette M.G."/>
            <person name="De Carvalho L.P.S."/>
            <person name="Shen B."/>
        </authorList>
    </citation>
    <scope>NUCLEOTIDE SEQUENCE [LARGE SCALE GENOMIC DNA]</scope>
    <source>
        <strain evidence="4 5">NPDC052360</strain>
    </source>
</reference>
<dbReference type="EMBL" id="JBFAUJ010000001">
    <property type="protein sequence ID" value="MEV8458636.1"/>
    <property type="molecule type" value="Genomic_DNA"/>
</dbReference>
<comment type="caution">
    <text evidence="4">The sequence shown here is derived from an EMBL/GenBank/DDBJ whole genome shotgun (WGS) entry which is preliminary data.</text>
</comment>
<evidence type="ECO:0000313" key="5">
    <source>
        <dbReference type="Proteomes" id="UP001553148"/>
    </source>
</evidence>
<dbReference type="EC" id="5.3.2.8" evidence="4"/>
<evidence type="ECO:0000256" key="1">
    <source>
        <dbReference type="ARBA" id="ARBA00007673"/>
    </source>
</evidence>
<evidence type="ECO:0000256" key="3">
    <source>
        <dbReference type="SAM" id="MobiDB-lite"/>
    </source>
</evidence>
<gene>
    <name evidence="4" type="ORF">AB0470_03670</name>
</gene>
<dbReference type="PANTHER" id="PTHR43709:SF3">
    <property type="entry name" value="ISOMERASE YBHH-RELATED"/>
    <property type="match status" value="1"/>
</dbReference>
<dbReference type="Proteomes" id="UP001553148">
    <property type="component" value="Unassembled WGS sequence"/>
</dbReference>
<dbReference type="InterPro" id="IPR007400">
    <property type="entry name" value="PrpF-like"/>
</dbReference>
<name>A0ABV3KH67_STRGS</name>
<accession>A0ABV3KH67</accession>
<proteinExistence type="inferred from homology"/>
<dbReference type="PANTHER" id="PTHR43709">
    <property type="entry name" value="ACONITATE ISOMERASE-RELATED"/>
    <property type="match status" value="1"/>
</dbReference>
<evidence type="ECO:0000256" key="2">
    <source>
        <dbReference type="ARBA" id="ARBA00023235"/>
    </source>
</evidence>
<dbReference type="InterPro" id="IPR047687">
    <property type="entry name" value="OMA_tautomer-like"/>
</dbReference>
<comment type="similarity">
    <text evidence="1">Belongs to the PrpF family.</text>
</comment>
<feature type="compositionally biased region" description="Low complexity" evidence="3">
    <location>
        <begin position="371"/>
        <end position="383"/>
    </location>
</feature>
<dbReference type="NCBIfam" id="NF033377">
    <property type="entry name" value="OMA_tautomer"/>
    <property type="match status" value="1"/>
</dbReference>
<evidence type="ECO:0000313" key="4">
    <source>
        <dbReference type="EMBL" id="MEV8458636.1"/>
    </source>
</evidence>
<dbReference type="SUPFAM" id="SSF54506">
    <property type="entry name" value="Diaminopimelate epimerase-like"/>
    <property type="match status" value="2"/>
</dbReference>